<reference evidence="2 3" key="1">
    <citation type="submission" date="2018-06" db="EMBL/GenBank/DDBJ databases">
        <title>Comparative genomics of Brasilonema spp. strains.</title>
        <authorList>
            <person name="Alvarenga D.O."/>
            <person name="Fiore M.F."/>
            <person name="Varani A.M."/>
        </authorList>
    </citation>
    <scope>NUCLEOTIDE SEQUENCE [LARGE SCALE GENOMIC DNA]</scope>
    <source>
        <strain evidence="2 3">UFV-OR1</strain>
    </source>
</reference>
<gene>
    <name evidence="1" type="ORF">DP115_11060</name>
    <name evidence="2" type="ORF">DP115_25665</name>
</gene>
<dbReference type="RefSeq" id="WP_169264871.1">
    <property type="nucleotide sequence ID" value="NZ_QMEC01000033.1"/>
</dbReference>
<protein>
    <recommendedName>
        <fullName evidence="4">Helix-turn-helix domain-containing protein</fullName>
    </recommendedName>
</protein>
<accession>A0ABX1MEX0</accession>
<dbReference type="EMBL" id="QMEC01000033">
    <property type="protein sequence ID" value="NMF63277.1"/>
    <property type="molecule type" value="Genomic_DNA"/>
</dbReference>
<evidence type="ECO:0000313" key="1">
    <source>
        <dbReference type="EMBL" id="NMF63277.1"/>
    </source>
</evidence>
<dbReference type="SUPFAM" id="SSF46689">
    <property type="entry name" value="Homeodomain-like"/>
    <property type="match status" value="1"/>
</dbReference>
<evidence type="ECO:0000313" key="3">
    <source>
        <dbReference type="Proteomes" id="UP000762253"/>
    </source>
</evidence>
<dbReference type="Proteomes" id="UP000762253">
    <property type="component" value="Unassembled WGS sequence"/>
</dbReference>
<proteinExistence type="predicted"/>
<name>A0ABX1MEX0_9CYAN</name>
<organism evidence="2 3">
    <name type="scientific">Brasilonema octagenarum UFV-OR1</name>
    <dbReference type="NCBI Taxonomy" id="417115"/>
    <lineage>
        <taxon>Bacteria</taxon>
        <taxon>Bacillati</taxon>
        <taxon>Cyanobacteriota</taxon>
        <taxon>Cyanophyceae</taxon>
        <taxon>Nostocales</taxon>
        <taxon>Scytonemataceae</taxon>
        <taxon>Brasilonema</taxon>
        <taxon>Octagenarum group</taxon>
    </lineage>
</organism>
<comment type="caution">
    <text evidence="2">The sequence shown here is derived from an EMBL/GenBank/DDBJ whole genome shotgun (WGS) entry which is preliminary data.</text>
</comment>
<evidence type="ECO:0000313" key="2">
    <source>
        <dbReference type="EMBL" id="NMF65953.1"/>
    </source>
</evidence>
<sequence length="154" mass="17704">MPAPLRITLTCEEDRTLKELSCAQRVPSRTKQRAIAYGRASLNALRLNAYGWNVPKIAQYLDWAEQTVRQTISRWHKHGLGGLWEAPGRGRTRRWNQADWQALEQWLAEPRRYSARQLSQKLASERRVELGAEQVRRVLKKKGGTGNGCVTVRL</sequence>
<dbReference type="InterPro" id="IPR009057">
    <property type="entry name" value="Homeodomain-like_sf"/>
</dbReference>
<dbReference type="Pfam" id="PF13565">
    <property type="entry name" value="HTH_32"/>
    <property type="match status" value="1"/>
</dbReference>
<keyword evidence="3" id="KW-1185">Reference proteome</keyword>
<dbReference type="EMBL" id="QMEC01000126">
    <property type="protein sequence ID" value="NMF65953.1"/>
    <property type="molecule type" value="Genomic_DNA"/>
</dbReference>
<evidence type="ECO:0008006" key="4">
    <source>
        <dbReference type="Google" id="ProtNLM"/>
    </source>
</evidence>